<dbReference type="Proteomes" id="UP000019591">
    <property type="component" value="Chromosome"/>
</dbReference>
<proteinExistence type="inferred from homology"/>
<evidence type="ECO:0000259" key="5">
    <source>
        <dbReference type="Pfam" id="PF00389"/>
    </source>
</evidence>
<dbReference type="OrthoDB" id="9805416at2"/>
<keyword evidence="3" id="KW-0520">NAD</keyword>
<dbReference type="PROSITE" id="PS00671">
    <property type="entry name" value="D_2_HYDROXYACID_DH_3"/>
    <property type="match status" value="1"/>
</dbReference>
<sequence>MKALITYNYGDEKMNALRKLGYELVYRHEDNMVNDEETDDAEILICYDPFRTFDITRMKRLRWVQLSSIGVDQVSHDFITQNGILLTNNRGGYSIPMGEWIVLKILEIYKNSRFFYENQKNKTWKLSKNVYEIYGTTIGFLGTGTIAQEAAKRLSGFGTRLIGLNTKGRDVEGFENCYSLEELEEFLRACDTLVLSIPYTDSTHHIMDKQKLGMMKDGSVIINISRGSIMDEDALIEKLEEGKFLGAALDVFEQEPLDKSSKLWEMQNVLVTPHNSWVSQMRDERRFEMIFENLKRYRDNRTLVNMVDLKRGY</sequence>
<dbReference type="STRING" id="1286171.EAL2_c06990"/>
<dbReference type="Pfam" id="PF02826">
    <property type="entry name" value="2-Hacid_dh_C"/>
    <property type="match status" value="1"/>
</dbReference>
<dbReference type="SUPFAM" id="SSF52283">
    <property type="entry name" value="Formate/glycerate dehydrogenase catalytic domain-like"/>
    <property type="match status" value="1"/>
</dbReference>
<name>W8T560_PEPAC</name>
<dbReference type="AlphaFoldDB" id="W8T560"/>
<feature type="domain" description="D-isomer specific 2-hydroxyacid dehydrogenase NAD-binding" evidence="6">
    <location>
        <begin position="105"/>
        <end position="275"/>
    </location>
</feature>
<dbReference type="EMBL" id="CP007452">
    <property type="protein sequence ID" value="AHM56000.1"/>
    <property type="molecule type" value="Genomic_DNA"/>
</dbReference>
<dbReference type="GO" id="GO:0051287">
    <property type="term" value="F:NAD binding"/>
    <property type="evidence" value="ECO:0007669"/>
    <property type="project" value="InterPro"/>
</dbReference>
<dbReference type="CDD" id="cd12155">
    <property type="entry name" value="PGDH_1"/>
    <property type="match status" value="1"/>
</dbReference>
<accession>W8T560</accession>
<dbReference type="PATRIC" id="fig|1286171.3.peg.645"/>
<organism evidence="7 8">
    <name type="scientific">Peptoclostridium acidaminophilum DSM 3953</name>
    <dbReference type="NCBI Taxonomy" id="1286171"/>
    <lineage>
        <taxon>Bacteria</taxon>
        <taxon>Bacillati</taxon>
        <taxon>Bacillota</taxon>
        <taxon>Clostridia</taxon>
        <taxon>Peptostreptococcales</taxon>
        <taxon>Peptoclostridiaceae</taxon>
        <taxon>Peptoclostridium</taxon>
    </lineage>
</organism>
<dbReference type="InterPro" id="IPR029753">
    <property type="entry name" value="D-isomer_DH_CS"/>
</dbReference>
<protein>
    <submittedName>
        <fullName evidence="7">D-isomer specific 2-hydroxyacid dehydrogenase, NAD-binding</fullName>
    </submittedName>
</protein>
<evidence type="ECO:0000256" key="1">
    <source>
        <dbReference type="ARBA" id="ARBA00005854"/>
    </source>
</evidence>
<dbReference type="RefSeq" id="WP_025435042.1">
    <property type="nucleotide sequence ID" value="NZ_CP007452.1"/>
</dbReference>
<evidence type="ECO:0000256" key="2">
    <source>
        <dbReference type="ARBA" id="ARBA00023002"/>
    </source>
</evidence>
<evidence type="ECO:0000259" key="6">
    <source>
        <dbReference type="Pfam" id="PF02826"/>
    </source>
</evidence>
<dbReference type="KEGG" id="eac:EAL2_c06990"/>
<evidence type="ECO:0000256" key="4">
    <source>
        <dbReference type="RuleBase" id="RU003719"/>
    </source>
</evidence>
<evidence type="ECO:0000256" key="3">
    <source>
        <dbReference type="ARBA" id="ARBA00023027"/>
    </source>
</evidence>
<dbReference type="HOGENOM" id="CLU_019796_1_0_9"/>
<keyword evidence="2 4" id="KW-0560">Oxidoreductase</keyword>
<dbReference type="PANTHER" id="PTHR43333:SF1">
    <property type="entry name" value="D-ISOMER SPECIFIC 2-HYDROXYACID DEHYDROGENASE NAD-BINDING DOMAIN-CONTAINING PROTEIN"/>
    <property type="match status" value="1"/>
</dbReference>
<dbReference type="InterPro" id="IPR006139">
    <property type="entry name" value="D-isomer_2_OHA_DH_cat_dom"/>
</dbReference>
<keyword evidence="8" id="KW-1185">Reference proteome</keyword>
<dbReference type="InterPro" id="IPR006140">
    <property type="entry name" value="D-isomer_DH_NAD-bd"/>
</dbReference>
<dbReference type="Pfam" id="PF00389">
    <property type="entry name" value="2-Hacid_dh"/>
    <property type="match status" value="1"/>
</dbReference>
<reference evidence="7 8" key="1">
    <citation type="journal article" date="2014" name="Genome Announc.">
        <title>Complete Genome Sequence of Amino Acid-Utilizing Eubacterium acidaminophilum al-2 (DSM 3953).</title>
        <authorList>
            <person name="Poehlein A."/>
            <person name="Andreesen J.R."/>
            <person name="Daniel R."/>
        </authorList>
    </citation>
    <scope>NUCLEOTIDE SEQUENCE [LARGE SCALE GENOMIC DNA]</scope>
    <source>
        <strain evidence="7 8">DSM 3953</strain>
    </source>
</reference>
<dbReference type="Gene3D" id="3.40.50.720">
    <property type="entry name" value="NAD(P)-binding Rossmann-like Domain"/>
    <property type="match status" value="2"/>
</dbReference>
<dbReference type="PANTHER" id="PTHR43333">
    <property type="entry name" value="2-HACID_DH_C DOMAIN-CONTAINING PROTEIN"/>
    <property type="match status" value="1"/>
</dbReference>
<comment type="similarity">
    <text evidence="1 4">Belongs to the D-isomer specific 2-hydroxyacid dehydrogenase family.</text>
</comment>
<dbReference type="GO" id="GO:0016616">
    <property type="term" value="F:oxidoreductase activity, acting on the CH-OH group of donors, NAD or NADP as acceptor"/>
    <property type="evidence" value="ECO:0007669"/>
    <property type="project" value="InterPro"/>
</dbReference>
<dbReference type="SUPFAM" id="SSF51735">
    <property type="entry name" value="NAD(P)-binding Rossmann-fold domains"/>
    <property type="match status" value="1"/>
</dbReference>
<evidence type="ECO:0000313" key="7">
    <source>
        <dbReference type="EMBL" id="AHM56000.1"/>
    </source>
</evidence>
<feature type="domain" description="D-isomer specific 2-hydroxyacid dehydrogenase catalytic" evidence="5">
    <location>
        <begin position="5"/>
        <end position="307"/>
    </location>
</feature>
<evidence type="ECO:0000313" key="8">
    <source>
        <dbReference type="Proteomes" id="UP000019591"/>
    </source>
</evidence>
<dbReference type="InterPro" id="IPR036291">
    <property type="entry name" value="NAD(P)-bd_dom_sf"/>
</dbReference>
<dbReference type="eggNOG" id="COG0111">
    <property type="taxonomic scope" value="Bacteria"/>
</dbReference>
<gene>
    <name evidence="7" type="ORF">EAL2_c06990</name>
</gene>